<dbReference type="AlphaFoldDB" id="A0A9Q8ZFF5"/>
<dbReference type="Pfam" id="PF20150">
    <property type="entry name" value="2EXR"/>
    <property type="match status" value="1"/>
</dbReference>
<protein>
    <recommendedName>
        <fullName evidence="1">2EXR domain-containing protein</fullName>
    </recommendedName>
</protein>
<dbReference type="Proteomes" id="UP001056012">
    <property type="component" value="Chromosome 6"/>
</dbReference>
<dbReference type="InterPro" id="IPR045518">
    <property type="entry name" value="2EXR"/>
</dbReference>
<evidence type="ECO:0000313" key="3">
    <source>
        <dbReference type="Proteomes" id="UP001056012"/>
    </source>
</evidence>
<evidence type="ECO:0000259" key="1">
    <source>
        <dbReference type="Pfam" id="PF20150"/>
    </source>
</evidence>
<dbReference type="PANTHER" id="PTHR35910:SF1">
    <property type="entry name" value="2EXR DOMAIN-CONTAINING PROTEIN"/>
    <property type="match status" value="1"/>
</dbReference>
<dbReference type="EMBL" id="CP089279">
    <property type="protein sequence ID" value="USP81240.1"/>
    <property type="molecule type" value="Genomic_DNA"/>
</dbReference>
<keyword evidence="3" id="KW-1185">Reference proteome</keyword>
<evidence type="ECO:0000313" key="2">
    <source>
        <dbReference type="EMBL" id="USP81240.1"/>
    </source>
</evidence>
<accession>A0A9Q8ZFF5</accession>
<dbReference type="VEuPathDB" id="FungiDB:yc1106_08514"/>
<organism evidence="2 3">
    <name type="scientific">Curvularia clavata</name>
    <dbReference type="NCBI Taxonomy" id="95742"/>
    <lineage>
        <taxon>Eukaryota</taxon>
        <taxon>Fungi</taxon>
        <taxon>Dikarya</taxon>
        <taxon>Ascomycota</taxon>
        <taxon>Pezizomycotina</taxon>
        <taxon>Dothideomycetes</taxon>
        <taxon>Pleosporomycetidae</taxon>
        <taxon>Pleosporales</taxon>
        <taxon>Pleosporineae</taxon>
        <taxon>Pleosporaceae</taxon>
        <taxon>Curvularia</taxon>
    </lineage>
</organism>
<dbReference type="OrthoDB" id="3473305at2759"/>
<proteinExistence type="predicted"/>
<dbReference type="PANTHER" id="PTHR35910">
    <property type="entry name" value="2EXR DOMAIN-CONTAINING PROTEIN"/>
    <property type="match status" value="1"/>
</dbReference>
<sequence length="231" mass="27167">MATFHPFCRLPKELRLLIWELTVEPRLVDVRTRFIERPHTRLRAASSSTPLPAQLHTCQESRKAGLYERSISDITVLEGKKNESDQRYIWLNLDVDTIFIHGRFEVLWPIAHRIKRLRFISKSGEDPWFFFTPCRELRKFVNALEIHVVVNETDAFQDWHGASEDYYWPCGPENVSFIDPKIGEEMRLMDLELKYDRLAEEESRANGGDYLYKNGKVINAPSARPLTPWYI</sequence>
<feature type="domain" description="2EXR" evidence="1">
    <location>
        <begin position="4"/>
        <end position="98"/>
    </location>
</feature>
<name>A0A9Q8ZFF5_CURCL</name>
<reference evidence="2" key="1">
    <citation type="submission" date="2021-12" db="EMBL/GenBank/DDBJ databases">
        <title>Curvularia clavata genome.</title>
        <authorList>
            <person name="Cao Y."/>
        </authorList>
    </citation>
    <scope>NUCLEOTIDE SEQUENCE</scope>
    <source>
        <strain evidence="2">Yc1106</strain>
    </source>
</reference>
<gene>
    <name evidence="2" type="ORF">yc1106_08514</name>
</gene>